<keyword evidence="6 9" id="KW-0694">RNA-binding</keyword>
<dbReference type="GO" id="GO:0000049">
    <property type="term" value="F:tRNA binding"/>
    <property type="evidence" value="ECO:0007669"/>
    <property type="project" value="UniProtKB-UniRule"/>
</dbReference>
<dbReference type="GeneID" id="16075638"/>
<dbReference type="Gene3D" id="3.40.50.150">
    <property type="entry name" value="Vaccinia Virus protein VP39"/>
    <property type="match status" value="1"/>
</dbReference>
<comment type="catalytic activity">
    <reaction evidence="8 9">
        <text>guanosine(26) in tRNA + 2 S-adenosyl-L-methionine = N(2)-dimethylguanosine(26) in tRNA + 2 S-adenosyl-L-homocysteine + 2 H(+)</text>
        <dbReference type="Rhea" id="RHEA:43140"/>
        <dbReference type="Rhea" id="RHEA-COMP:10359"/>
        <dbReference type="Rhea" id="RHEA-COMP:10360"/>
        <dbReference type="ChEBI" id="CHEBI:15378"/>
        <dbReference type="ChEBI" id="CHEBI:57856"/>
        <dbReference type="ChEBI" id="CHEBI:59789"/>
        <dbReference type="ChEBI" id="CHEBI:74269"/>
        <dbReference type="ChEBI" id="CHEBI:74513"/>
        <dbReference type="EC" id="2.1.1.216"/>
    </reaction>
</comment>
<evidence type="ECO:0000313" key="11">
    <source>
        <dbReference type="EMBL" id="EGD83555.1"/>
    </source>
</evidence>
<dbReference type="SUPFAM" id="SSF53335">
    <property type="entry name" value="S-adenosyl-L-methionine-dependent methyltransferases"/>
    <property type="match status" value="1"/>
</dbReference>
<protein>
    <recommendedName>
        <fullName evidence="7 9">tRNA (guanine(26)-N(2))-dimethyltransferase</fullName>
        <ecNumber evidence="7 9">2.1.1.216</ecNumber>
    </recommendedName>
</protein>
<dbReference type="OrthoDB" id="6349953at2759"/>
<keyword evidence="1 9" id="KW-0820">tRNA-binding</keyword>
<dbReference type="InterPro" id="IPR042296">
    <property type="entry name" value="tRNA_met_Trm1_C"/>
</dbReference>
<evidence type="ECO:0000256" key="7">
    <source>
        <dbReference type="ARBA" id="ARBA00039099"/>
    </source>
</evidence>
<dbReference type="EC" id="2.1.1.216" evidence="7 9"/>
<evidence type="ECO:0000256" key="3">
    <source>
        <dbReference type="ARBA" id="ARBA00022679"/>
    </source>
</evidence>
<dbReference type="PROSITE" id="PS51626">
    <property type="entry name" value="SAM_MT_TRM1"/>
    <property type="match status" value="1"/>
</dbReference>
<dbReference type="FunFam" id="3.30.56.70:FF:000001">
    <property type="entry name" value="tRNA (guanine(26)-N(2))-dimethyltransferase"/>
    <property type="match status" value="1"/>
</dbReference>
<feature type="region of interest" description="Disordered" evidence="10">
    <location>
        <begin position="555"/>
        <end position="595"/>
    </location>
</feature>
<evidence type="ECO:0000256" key="1">
    <source>
        <dbReference type="ARBA" id="ARBA00022555"/>
    </source>
</evidence>
<organism evidence="12">
    <name type="scientific">Salpingoeca rosetta (strain ATCC 50818 / BSB-021)</name>
    <dbReference type="NCBI Taxonomy" id="946362"/>
    <lineage>
        <taxon>Eukaryota</taxon>
        <taxon>Choanoflagellata</taxon>
        <taxon>Craspedida</taxon>
        <taxon>Salpingoecidae</taxon>
        <taxon>Salpingoeca</taxon>
    </lineage>
</organism>
<accession>F2U6S3</accession>
<evidence type="ECO:0000256" key="10">
    <source>
        <dbReference type="SAM" id="MobiDB-lite"/>
    </source>
</evidence>
<keyword evidence="4 9" id="KW-0949">S-adenosyl-L-methionine</keyword>
<dbReference type="KEGG" id="sre:PTSG_12138"/>
<dbReference type="GO" id="GO:0005634">
    <property type="term" value="C:nucleus"/>
    <property type="evidence" value="ECO:0007669"/>
    <property type="project" value="TreeGrafter"/>
</dbReference>
<name>F2U6S3_SALR5</name>
<dbReference type="InterPro" id="IPR029063">
    <property type="entry name" value="SAM-dependent_MTases_sf"/>
</dbReference>
<dbReference type="InParanoid" id="F2U6S3"/>
<dbReference type="AlphaFoldDB" id="F2U6S3"/>
<comment type="similarity">
    <text evidence="9">Belongs to the class I-like SAM-binding methyltransferase superfamily. Trm1 family.</text>
</comment>
<dbReference type="Proteomes" id="UP000007799">
    <property type="component" value="Unassembled WGS sequence"/>
</dbReference>
<keyword evidence="12" id="KW-1185">Reference proteome</keyword>
<dbReference type="STRING" id="946362.F2U6S3"/>
<feature type="compositionally biased region" description="Basic and acidic residues" evidence="10">
    <location>
        <begin position="579"/>
        <end position="595"/>
    </location>
</feature>
<feature type="region of interest" description="Disordered" evidence="10">
    <location>
        <begin position="75"/>
        <end position="130"/>
    </location>
</feature>
<dbReference type="eggNOG" id="KOG1253">
    <property type="taxonomic scope" value="Eukaryota"/>
</dbReference>
<keyword evidence="3 9" id="KW-0808">Transferase</keyword>
<evidence type="ECO:0000256" key="4">
    <source>
        <dbReference type="ARBA" id="ARBA00022691"/>
    </source>
</evidence>
<dbReference type="EMBL" id="GL832963">
    <property type="protein sequence ID" value="EGD83555.1"/>
    <property type="molecule type" value="Genomic_DNA"/>
</dbReference>
<evidence type="ECO:0000256" key="2">
    <source>
        <dbReference type="ARBA" id="ARBA00022603"/>
    </source>
</evidence>
<dbReference type="GO" id="GO:0002940">
    <property type="term" value="P:tRNA N2-guanine methylation"/>
    <property type="evidence" value="ECO:0007669"/>
    <property type="project" value="TreeGrafter"/>
</dbReference>
<evidence type="ECO:0000256" key="9">
    <source>
        <dbReference type="PROSITE-ProRule" id="PRU00958"/>
    </source>
</evidence>
<dbReference type="InterPro" id="IPR002905">
    <property type="entry name" value="Trm1"/>
</dbReference>
<feature type="compositionally biased region" description="Low complexity" evidence="10">
    <location>
        <begin position="95"/>
        <end position="130"/>
    </location>
</feature>
<dbReference type="PANTHER" id="PTHR10631">
    <property type="entry name" value="N 2 ,N 2 -DIMETHYLGUANOSINE TRNA METHYLTRANSFERASE"/>
    <property type="match status" value="1"/>
</dbReference>
<reference evidence="11" key="1">
    <citation type="submission" date="2009-08" db="EMBL/GenBank/DDBJ databases">
        <title>Annotation of Salpingoeca rosetta.</title>
        <authorList>
            <consortium name="The Broad Institute Genome Sequencing Platform"/>
            <person name="Russ C."/>
            <person name="Cuomo C."/>
            <person name="Burger G."/>
            <person name="Gray M.W."/>
            <person name="Holland P.W.H."/>
            <person name="King N."/>
            <person name="Lang F.B.F."/>
            <person name="Roger A.J."/>
            <person name="Ruiz-Trillo I."/>
            <person name="Young S.K."/>
            <person name="Zeng Q."/>
            <person name="Gargeya S."/>
            <person name="Alvarado L."/>
            <person name="Berlin A."/>
            <person name="Chapman S.B."/>
            <person name="Chen Z."/>
            <person name="Freedman E."/>
            <person name="Gellesch M."/>
            <person name="Goldberg J."/>
            <person name="Griggs A."/>
            <person name="Gujja S."/>
            <person name="Heilman E."/>
            <person name="Heiman D."/>
            <person name="Howarth C."/>
            <person name="Mehta T."/>
            <person name="Neiman D."/>
            <person name="Pearson M."/>
            <person name="Roberts A."/>
            <person name="Saif S."/>
            <person name="Shea T."/>
            <person name="Shenoy N."/>
            <person name="Sisk P."/>
            <person name="Stolte C."/>
            <person name="Sykes S."/>
            <person name="White J."/>
            <person name="Yandava C."/>
            <person name="Haas B."/>
            <person name="Nusbaum C."/>
            <person name="Birren B."/>
        </authorList>
    </citation>
    <scope>NUCLEOTIDE SEQUENCE [LARGE SCALE GENOMIC DNA]</scope>
    <source>
        <strain evidence="11">ATCC 50818</strain>
    </source>
</reference>
<dbReference type="Gene3D" id="3.30.56.70">
    <property type="entry name" value="N2,N2-dimethylguanosine tRNA methyltransferase, C-terminal domain"/>
    <property type="match status" value="1"/>
</dbReference>
<dbReference type="Pfam" id="PF02005">
    <property type="entry name" value="TRM"/>
    <property type="match status" value="1"/>
</dbReference>
<dbReference type="NCBIfam" id="TIGR00308">
    <property type="entry name" value="TRM1"/>
    <property type="match status" value="1"/>
</dbReference>
<evidence type="ECO:0000256" key="8">
    <source>
        <dbReference type="ARBA" id="ARBA00051897"/>
    </source>
</evidence>
<gene>
    <name evidence="11" type="ORF">PTSG_12138</name>
</gene>
<dbReference type="OMA" id="MKCCHEM"/>
<evidence type="ECO:0000313" key="12">
    <source>
        <dbReference type="Proteomes" id="UP000007799"/>
    </source>
</evidence>
<dbReference type="FunCoup" id="F2U6S3">
    <property type="interactions" value="1692"/>
</dbReference>
<keyword evidence="2 9" id="KW-0489">Methyltransferase</keyword>
<keyword evidence="5 9" id="KW-0819">tRNA processing</keyword>
<dbReference type="RefSeq" id="XP_004995059.1">
    <property type="nucleotide sequence ID" value="XM_004995002.1"/>
</dbReference>
<sequence>MSSTATASTAERPATPDGFVKITEGEATILFPSSDEVFYNPVQVFNRDLSTCVITAFAEQYLNERSEKARKKLVRRLGEQKSDEPAANAAKGSDTDTSTATPTKPSSSSSSSSTTTATTTTTTAAAPPDASSSTFLQEHAAEHPRLAAWRGPQDAGFDRSEHGISVLEALAASGLRSIRYHKEIPTISRIVCNDFSEEAVQSIRRNVDYNHLDPHHHVIPNHGDACMVMHEHRSKGSKFDVVDLDPYGSASPFLDAAVQSVSSGGLLCITCTDMAVLCGNYPETCFAKYGSMPAKRQHCHEMGVRTLLALTSRLATRYGRYIHPLLSCSIDFYCRVFVRVFDGAAKAKEASTKMCQVFQCTGCQSFHVAPLGRTASTKKGGTKYTPGHALDIGSHCADCGRIYHMGGPFWSAPMHDGEFISKCLDHMSSNKGKYATETRMKGMLSLCKEELPTPLYYTVSGMASILHCQCPPHSDIRSAIVNAGYEVSPTHCTAQGIKTTAPPHVMWDIYRTWVRKNPVSEKVLSKDSPASKILKGAPTTEIDFTYNKAAQPRSKLDGLVRYPENPAPNWGPKARAGKRRPEEPKTASKRADHSS</sequence>
<proteinExistence type="inferred from homology"/>
<dbReference type="GO" id="GO:0160104">
    <property type="term" value="F:tRNA (guanine(26)-N2)-dimethyltransferase activity"/>
    <property type="evidence" value="ECO:0007669"/>
    <property type="project" value="UniProtKB-UniRule"/>
</dbReference>
<dbReference type="PANTHER" id="PTHR10631:SF3">
    <property type="entry name" value="TRNA (GUANINE(26)-N(2))-DIMETHYLTRANSFERASE"/>
    <property type="match status" value="1"/>
</dbReference>
<evidence type="ECO:0000256" key="6">
    <source>
        <dbReference type="ARBA" id="ARBA00022884"/>
    </source>
</evidence>
<evidence type="ECO:0000256" key="5">
    <source>
        <dbReference type="ARBA" id="ARBA00022694"/>
    </source>
</evidence>